<name>A0ABR7FQ20_9FIRM</name>
<evidence type="ECO:0000313" key="2">
    <source>
        <dbReference type="EMBL" id="MBC5677293.1"/>
    </source>
</evidence>
<dbReference type="EMBL" id="JACOOS010000006">
    <property type="protein sequence ID" value="MBC5677293.1"/>
    <property type="molecule type" value="Genomic_DNA"/>
</dbReference>
<keyword evidence="3" id="KW-1185">Reference proteome</keyword>
<sequence>MWLPPLNGGGSANGSGSIAIEKPSGMPGITVENYEADALLTEEDAQKIAAGSTIEIVLKSEPVSAPPKQAQNLLNKEMERTILLDINLLKMTDGVPERIPTVDSPLTLTFDVPEKYRNETREFFVIRLHEQADGTYSASTLKDLNPEPDKVTIETDRFSVYSLVYKNAQDSSPSTTEHNTEISSTEKNKTTSKQKQTSIGRRNTSSRHTSSKKGTKASTHNSTVSYKDTASTGDQKYDISSLLILLSGSLICAGMLLTRHLRR</sequence>
<protein>
    <submittedName>
        <fullName evidence="2">Uncharacterized protein</fullName>
    </submittedName>
</protein>
<evidence type="ECO:0000256" key="1">
    <source>
        <dbReference type="SAM" id="MobiDB-lite"/>
    </source>
</evidence>
<accession>A0ABR7FQ20</accession>
<feature type="region of interest" description="Disordered" evidence="1">
    <location>
        <begin position="169"/>
        <end position="230"/>
    </location>
</feature>
<comment type="caution">
    <text evidence="2">The sequence shown here is derived from an EMBL/GenBank/DDBJ whole genome shotgun (WGS) entry which is preliminary data.</text>
</comment>
<reference evidence="2 3" key="1">
    <citation type="submission" date="2020-08" db="EMBL/GenBank/DDBJ databases">
        <title>Genome public.</title>
        <authorList>
            <person name="Liu C."/>
            <person name="Sun Q."/>
        </authorList>
    </citation>
    <scope>NUCLEOTIDE SEQUENCE [LARGE SCALE GENOMIC DNA]</scope>
    <source>
        <strain evidence="2 3">NSJ-7</strain>
    </source>
</reference>
<feature type="region of interest" description="Disordered" evidence="1">
    <location>
        <begin position="1"/>
        <end position="24"/>
    </location>
</feature>
<feature type="compositionally biased region" description="Polar residues" evidence="1">
    <location>
        <begin position="216"/>
        <end position="230"/>
    </location>
</feature>
<gene>
    <name evidence="2" type="ORF">H8S22_06625</name>
</gene>
<dbReference type="Proteomes" id="UP000635828">
    <property type="component" value="Unassembled WGS sequence"/>
</dbReference>
<feature type="compositionally biased region" description="Basic and acidic residues" evidence="1">
    <location>
        <begin position="178"/>
        <end position="189"/>
    </location>
</feature>
<dbReference type="RefSeq" id="WP_095142903.1">
    <property type="nucleotide sequence ID" value="NZ_JACOOS010000006.1"/>
</dbReference>
<feature type="compositionally biased region" description="Low complexity" evidence="1">
    <location>
        <begin position="190"/>
        <end position="199"/>
    </location>
</feature>
<organism evidence="2 3">
    <name type="scientific">Anaerostipes hominis</name>
    <name type="common">ex Liu et al. 2021</name>
    <dbReference type="NCBI Taxonomy" id="2763018"/>
    <lineage>
        <taxon>Bacteria</taxon>
        <taxon>Bacillati</taxon>
        <taxon>Bacillota</taxon>
        <taxon>Clostridia</taxon>
        <taxon>Lachnospirales</taxon>
        <taxon>Lachnospiraceae</taxon>
        <taxon>Anaerostipes</taxon>
    </lineage>
</organism>
<evidence type="ECO:0000313" key="3">
    <source>
        <dbReference type="Proteomes" id="UP000635828"/>
    </source>
</evidence>
<proteinExistence type="predicted"/>